<dbReference type="InterPro" id="IPR027417">
    <property type="entry name" value="P-loop_NTPase"/>
</dbReference>
<comment type="similarity">
    <text evidence="1">Belongs to the AAA ATPase family.</text>
</comment>
<feature type="domain" description="AAA+ ATPase" evidence="4">
    <location>
        <begin position="286"/>
        <end position="418"/>
    </location>
</feature>
<keyword evidence="6" id="KW-1185">Reference proteome</keyword>
<evidence type="ECO:0000256" key="2">
    <source>
        <dbReference type="ARBA" id="ARBA00022741"/>
    </source>
</evidence>
<dbReference type="OrthoDB" id="10254455at2759"/>
<evidence type="ECO:0000256" key="1">
    <source>
        <dbReference type="ARBA" id="ARBA00006914"/>
    </source>
</evidence>
<gene>
    <name evidence="5" type="ORF">PSACC_03028</name>
</gene>
<dbReference type="Proteomes" id="UP000240830">
    <property type="component" value="Unassembled WGS sequence"/>
</dbReference>
<evidence type="ECO:0000313" key="5">
    <source>
        <dbReference type="EMBL" id="PJF17177.1"/>
    </source>
</evidence>
<evidence type="ECO:0000313" key="6">
    <source>
        <dbReference type="Proteomes" id="UP000240830"/>
    </source>
</evidence>
<proteinExistence type="inferred from homology"/>
<keyword evidence="3" id="KW-0067">ATP-binding</keyword>
<evidence type="ECO:0000259" key="4">
    <source>
        <dbReference type="SMART" id="SM00382"/>
    </source>
</evidence>
<dbReference type="SUPFAM" id="SSF52540">
    <property type="entry name" value="P-loop containing nucleoside triphosphate hydrolases"/>
    <property type="match status" value="1"/>
</dbReference>
<comment type="caution">
    <text evidence="5">The sequence shown here is derived from an EMBL/GenBank/DDBJ whole genome shotgun (WGS) entry which is preliminary data.</text>
</comment>
<dbReference type="PANTHER" id="PTHR23077:SF171">
    <property type="entry name" value="NUCLEAR VALOSIN-CONTAINING PROTEIN-LIKE"/>
    <property type="match status" value="1"/>
</dbReference>
<dbReference type="InterPro" id="IPR003959">
    <property type="entry name" value="ATPase_AAA_core"/>
</dbReference>
<dbReference type="GO" id="GO:0016887">
    <property type="term" value="F:ATP hydrolysis activity"/>
    <property type="evidence" value="ECO:0007669"/>
    <property type="project" value="InterPro"/>
</dbReference>
<sequence length="480" mass="53488">MLGKRLVVEQLCRRHNILLEVVEPAVIFMAGGDQTIFSLVQERFIKASTMMDPTVLLIERCNELVPENCDDSALVFLISSWLYNRSKLVVIATSSEERLHPLWRGLDYKLSMPIELNQKQRREILDVFSKTNAIVRQSDDPAKSGLDSTQQQPEDLMRNTFDDSANGLLDSTQKQLENSMKTISESNVLPFNDFTEKALDYAVKHSGGFNVCDLYRASEYLDSMDDLKEEVVAIKKSLGAVQNSVESVTWDQIIGQEEAKTTLIRASTFLTSVETREKYRQRGLTPPKGVILYGPPGTGKTLLARAAANSSNIHFIPVSIPTILHAPIGESEKALRRVFQEAIRLQPSLIFFDEIDSLVAAGESGSVSEKIAMQLVEELDGLNALVVTIAATNLIESVHPSLRRLGRLDLQVFVGPLSPLEQAKYIQDELSNVGIRFDLPLMEHLDISRTGAQVEQIIDLVKHRFIEGGDVNAALLESLR</sequence>
<dbReference type="PANTHER" id="PTHR23077">
    <property type="entry name" value="AAA-FAMILY ATPASE"/>
    <property type="match status" value="1"/>
</dbReference>
<dbReference type="GO" id="GO:0005524">
    <property type="term" value="F:ATP binding"/>
    <property type="evidence" value="ECO:0007669"/>
    <property type="project" value="UniProtKB-KW"/>
</dbReference>
<accession>A0A2H9THC4</accession>
<protein>
    <submittedName>
        <fullName evidence="5">AAA family ATPase, CDC48 subfamily</fullName>
    </submittedName>
</protein>
<dbReference type="STRING" id="1246581.A0A2H9THC4"/>
<dbReference type="InterPro" id="IPR050168">
    <property type="entry name" value="AAA_ATPase_domain"/>
</dbReference>
<organism evidence="5 6">
    <name type="scientific">Paramicrosporidium saccamoebae</name>
    <dbReference type="NCBI Taxonomy" id="1246581"/>
    <lineage>
        <taxon>Eukaryota</taxon>
        <taxon>Fungi</taxon>
        <taxon>Fungi incertae sedis</taxon>
        <taxon>Cryptomycota</taxon>
        <taxon>Cryptomycota incertae sedis</taxon>
        <taxon>Paramicrosporidium</taxon>
    </lineage>
</organism>
<dbReference type="AlphaFoldDB" id="A0A2H9THC4"/>
<dbReference type="Pfam" id="PF00004">
    <property type="entry name" value="AAA"/>
    <property type="match status" value="1"/>
</dbReference>
<name>A0A2H9THC4_9FUNG</name>
<evidence type="ECO:0000256" key="3">
    <source>
        <dbReference type="ARBA" id="ARBA00022840"/>
    </source>
</evidence>
<reference evidence="5 6" key="1">
    <citation type="submission" date="2016-10" db="EMBL/GenBank/DDBJ databases">
        <title>The genome of Paramicrosporidium saccamoebae is the missing link in understanding Cryptomycota and Microsporidia evolution.</title>
        <authorList>
            <person name="Quandt C.A."/>
            <person name="Beaudet D."/>
            <person name="Corsaro D."/>
            <person name="Michel R."/>
            <person name="Corradi N."/>
            <person name="James T."/>
        </authorList>
    </citation>
    <scope>NUCLEOTIDE SEQUENCE [LARGE SCALE GENOMIC DNA]</scope>
    <source>
        <strain evidence="5 6">KSL3</strain>
    </source>
</reference>
<dbReference type="Gene3D" id="3.40.50.300">
    <property type="entry name" value="P-loop containing nucleotide triphosphate hydrolases"/>
    <property type="match status" value="1"/>
</dbReference>
<keyword evidence="2" id="KW-0547">Nucleotide-binding</keyword>
<dbReference type="SMART" id="SM00382">
    <property type="entry name" value="AAA"/>
    <property type="match status" value="1"/>
</dbReference>
<dbReference type="InterPro" id="IPR003593">
    <property type="entry name" value="AAA+_ATPase"/>
</dbReference>
<dbReference type="EMBL" id="MTSL01000187">
    <property type="protein sequence ID" value="PJF17177.1"/>
    <property type="molecule type" value="Genomic_DNA"/>
</dbReference>